<evidence type="ECO:0000313" key="1">
    <source>
        <dbReference type="EMBL" id="TXE15689.1"/>
    </source>
</evidence>
<name>A0A5C7B5J3_9FLAO</name>
<dbReference type="EMBL" id="VOSB01000026">
    <property type="protein sequence ID" value="TXE15689.1"/>
    <property type="molecule type" value="Genomic_DNA"/>
</dbReference>
<dbReference type="OrthoDB" id="885042at2"/>
<dbReference type="AlphaFoldDB" id="A0A5C7B5J3"/>
<organism evidence="1 2">
    <name type="scientific">Psychroserpens burtonensis</name>
    <dbReference type="NCBI Taxonomy" id="49278"/>
    <lineage>
        <taxon>Bacteria</taxon>
        <taxon>Pseudomonadati</taxon>
        <taxon>Bacteroidota</taxon>
        <taxon>Flavobacteriia</taxon>
        <taxon>Flavobacteriales</taxon>
        <taxon>Flavobacteriaceae</taxon>
        <taxon>Psychroserpens</taxon>
    </lineage>
</organism>
<sequence>MKFIFNTFLSLSFCLLFGAITSFDLVESKIYICKGKYSKKYHYSEKCRGLSNCKSSIEKVTLKDAKNIGRSLCGWED</sequence>
<accession>A0A5C7B5J3</accession>
<gene>
    <name evidence="1" type="ORF">ES692_15525</name>
</gene>
<evidence type="ECO:0000313" key="2">
    <source>
        <dbReference type="Proteomes" id="UP000321938"/>
    </source>
</evidence>
<proteinExistence type="predicted"/>
<reference evidence="1 2" key="1">
    <citation type="submission" date="2019-08" db="EMBL/GenBank/DDBJ databases">
        <title>Genome of Psychroserpens burtonensis ACAM 167.</title>
        <authorList>
            <person name="Bowman J.P."/>
        </authorList>
    </citation>
    <scope>NUCLEOTIDE SEQUENCE [LARGE SCALE GENOMIC DNA]</scope>
    <source>
        <strain evidence="1 2">ACAM 167</strain>
    </source>
</reference>
<protein>
    <submittedName>
        <fullName evidence="1">Uncharacterized protein</fullName>
    </submittedName>
</protein>
<dbReference type="Proteomes" id="UP000321938">
    <property type="component" value="Unassembled WGS sequence"/>
</dbReference>
<comment type="caution">
    <text evidence="1">The sequence shown here is derived from an EMBL/GenBank/DDBJ whole genome shotgun (WGS) entry which is preliminary data.</text>
</comment>
<keyword evidence="2" id="KW-1185">Reference proteome</keyword>
<dbReference type="STRING" id="1123037.GCA_000425305_03271"/>